<reference evidence="3" key="1">
    <citation type="journal article" date="2019" name="Int. J. Syst. Evol. Microbiol.">
        <title>The Global Catalogue of Microorganisms (GCM) 10K type strain sequencing project: providing services to taxonomists for standard genome sequencing and annotation.</title>
        <authorList>
            <consortium name="The Broad Institute Genomics Platform"/>
            <consortium name="The Broad Institute Genome Sequencing Center for Infectious Disease"/>
            <person name="Wu L."/>
            <person name="Ma J."/>
        </authorList>
    </citation>
    <scope>NUCLEOTIDE SEQUENCE [LARGE SCALE GENOMIC DNA]</scope>
    <source>
        <strain evidence="3">JCM 32206</strain>
    </source>
</reference>
<sequence>MPTTTATTPATATTSAVPRVLAAAFTLSAVHTGYAAIAGIADPTFTMTTPAAWLFYAVGFGSVWLARRQQAWAQVGVLAYLVVLLAVSVFYYPTTFTAEKQTVFGWFENDVYVGLLMIATYLTVGRIRSSLSVR</sequence>
<keyword evidence="1" id="KW-0812">Transmembrane</keyword>
<evidence type="ECO:0000256" key="1">
    <source>
        <dbReference type="SAM" id="Phobius"/>
    </source>
</evidence>
<feature type="transmembrane region" description="Helical" evidence="1">
    <location>
        <begin position="47"/>
        <end position="65"/>
    </location>
</feature>
<comment type="caution">
    <text evidence="2">The sequence shown here is derived from an EMBL/GenBank/DDBJ whole genome shotgun (WGS) entry which is preliminary data.</text>
</comment>
<gene>
    <name evidence="2" type="ORF">GCM10023094_09530</name>
</gene>
<evidence type="ECO:0000313" key="3">
    <source>
        <dbReference type="Proteomes" id="UP001501183"/>
    </source>
</evidence>
<dbReference type="Proteomes" id="UP001501183">
    <property type="component" value="Unassembled WGS sequence"/>
</dbReference>
<name>A0ABP8NYE1_9NOCA</name>
<feature type="transmembrane region" description="Helical" evidence="1">
    <location>
        <begin position="72"/>
        <end position="91"/>
    </location>
</feature>
<accession>A0ABP8NYE1</accession>
<keyword evidence="3" id="KW-1185">Reference proteome</keyword>
<protein>
    <submittedName>
        <fullName evidence="2">Uncharacterized protein</fullName>
    </submittedName>
</protein>
<keyword evidence="1" id="KW-1133">Transmembrane helix</keyword>
<feature type="transmembrane region" description="Helical" evidence="1">
    <location>
        <begin position="111"/>
        <end position="127"/>
    </location>
</feature>
<organism evidence="2 3">
    <name type="scientific">Rhodococcus olei</name>
    <dbReference type="NCBI Taxonomy" id="2161675"/>
    <lineage>
        <taxon>Bacteria</taxon>
        <taxon>Bacillati</taxon>
        <taxon>Actinomycetota</taxon>
        <taxon>Actinomycetes</taxon>
        <taxon>Mycobacteriales</taxon>
        <taxon>Nocardiaceae</taxon>
        <taxon>Rhodococcus</taxon>
    </lineage>
</organism>
<keyword evidence="1" id="KW-0472">Membrane</keyword>
<dbReference type="RefSeq" id="WP_345342613.1">
    <property type="nucleotide sequence ID" value="NZ_BAABFB010000023.1"/>
</dbReference>
<dbReference type="EMBL" id="BAABFB010000023">
    <property type="protein sequence ID" value="GAA4474265.1"/>
    <property type="molecule type" value="Genomic_DNA"/>
</dbReference>
<proteinExistence type="predicted"/>
<evidence type="ECO:0000313" key="2">
    <source>
        <dbReference type="EMBL" id="GAA4474265.1"/>
    </source>
</evidence>
<feature type="transmembrane region" description="Helical" evidence="1">
    <location>
        <begin position="20"/>
        <end position="41"/>
    </location>
</feature>